<dbReference type="InterPro" id="IPR036513">
    <property type="entry name" value="STAS_dom_sf"/>
</dbReference>
<dbReference type="SUPFAM" id="SSF52091">
    <property type="entry name" value="SpoIIaa-like"/>
    <property type="match status" value="1"/>
</dbReference>
<dbReference type="PANTHER" id="PTHR33495">
    <property type="entry name" value="ANTI-SIGMA FACTOR ANTAGONIST TM_1081-RELATED-RELATED"/>
    <property type="match status" value="1"/>
</dbReference>
<dbReference type="InterPro" id="IPR058548">
    <property type="entry name" value="MlaB-like_STAS"/>
</dbReference>
<name>A0ABW8C3H5_9ACTN</name>
<reference evidence="4 5" key="1">
    <citation type="submission" date="2024-10" db="EMBL/GenBank/DDBJ databases">
        <title>The Natural Products Discovery Center: Release of the First 8490 Sequenced Strains for Exploring Actinobacteria Biosynthetic Diversity.</title>
        <authorList>
            <person name="Kalkreuter E."/>
            <person name="Kautsar S.A."/>
            <person name="Yang D."/>
            <person name="Bader C.D."/>
            <person name="Teijaro C.N."/>
            <person name="Fluegel L."/>
            <person name="Davis C.M."/>
            <person name="Simpson J.R."/>
            <person name="Lauterbach L."/>
            <person name="Steele A.D."/>
            <person name="Gui C."/>
            <person name="Meng S."/>
            <person name="Li G."/>
            <person name="Viehrig K."/>
            <person name="Ye F."/>
            <person name="Su P."/>
            <person name="Kiefer A.F."/>
            <person name="Nichols A."/>
            <person name="Cepeda A.J."/>
            <person name="Yan W."/>
            <person name="Fan B."/>
            <person name="Jiang Y."/>
            <person name="Adhikari A."/>
            <person name="Zheng C.-J."/>
            <person name="Schuster L."/>
            <person name="Cowan T.M."/>
            <person name="Smanski M.J."/>
            <person name="Chevrette M.G."/>
            <person name="De Carvalho L.P.S."/>
            <person name="Shen B."/>
        </authorList>
    </citation>
    <scope>NUCLEOTIDE SEQUENCE [LARGE SCALE GENOMIC DNA]</scope>
    <source>
        <strain evidence="4 5">NPDC053399</strain>
    </source>
</reference>
<dbReference type="Gene3D" id="3.30.750.24">
    <property type="entry name" value="STAS domain"/>
    <property type="match status" value="1"/>
</dbReference>
<dbReference type="EMBL" id="JBITYG010000002">
    <property type="protein sequence ID" value="MFI9100987.1"/>
    <property type="molecule type" value="Genomic_DNA"/>
</dbReference>
<comment type="similarity">
    <text evidence="1 2">Belongs to the anti-sigma-factor antagonist family.</text>
</comment>
<dbReference type="InterPro" id="IPR003658">
    <property type="entry name" value="Anti-sigma_ant"/>
</dbReference>
<evidence type="ECO:0000313" key="4">
    <source>
        <dbReference type="EMBL" id="MFI9100987.1"/>
    </source>
</evidence>
<evidence type="ECO:0000259" key="3">
    <source>
        <dbReference type="PROSITE" id="PS50801"/>
    </source>
</evidence>
<dbReference type="InterPro" id="IPR002645">
    <property type="entry name" value="STAS_dom"/>
</dbReference>
<accession>A0ABW8C3H5</accession>
<proteinExistence type="inferred from homology"/>
<sequence length="153" mass="16065">MPVPSLLNVHRHDDGSRTLIAVAGDIDLDSAPLLRVSLEQCLLDGICSIDVDLSAVTFCDCTGLNLFLSARRRTAAAGGALCLHHPSKSVARLFALTGFTSLLVTPRVGLVPPPVSVPHGRSSRSSRSLRPVALYEATCQFADVAPASLHGVA</sequence>
<keyword evidence="5" id="KW-1185">Reference proteome</keyword>
<dbReference type="PANTHER" id="PTHR33495:SF2">
    <property type="entry name" value="ANTI-SIGMA FACTOR ANTAGONIST TM_1081-RELATED"/>
    <property type="match status" value="1"/>
</dbReference>
<dbReference type="Proteomes" id="UP001614394">
    <property type="component" value="Unassembled WGS sequence"/>
</dbReference>
<dbReference type="NCBIfam" id="TIGR00377">
    <property type="entry name" value="ant_ant_sig"/>
    <property type="match status" value="1"/>
</dbReference>
<dbReference type="Pfam" id="PF13466">
    <property type="entry name" value="STAS_2"/>
    <property type="match status" value="1"/>
</dbReference>
<protein>
    <recommendedName>
        <fullName evidence="2">Anti-sigma factor antagonist</fullName>
    </recommendedName>
</protein>
<evidence type="ECO:0000256" key="1">
    <source>
        <dbReference type="ARBA" id="ARBA00009013"/>
    </source>
</evidence>
<gene>
    <name evidence="4" type="ORF">ACIGXA_10710</name>
</gene>
<evidence type="ECO:0000256" key="2">
    <source>
        <dbReference type="RuleBase" id="RU003749"/>
    </source>
</evidence>
<dbReference type="RefSeq" id="WP_399646876.1">
    <property type="nucleotide sequence ID" value="NZ_JBITYG010000002.1"/>
</dbReference>
<organism evidence="4 5">
    <name type="scientific">Streptomyces fildesensis</name>
    <dbReference type="NCBI Taxonomy" id="375757"/>
    <lineage>
        <taxon>Bacteria</taxon>
        <taxon>Bacillati</taxon>
        <taxon>Actinomycetota</taxon>
        <taxon>Actinomycetes</taxon>
        <taxon>Kitasatosporales</taxon>
        <taxon>Streptomycetaceae</taxon>
        <taxon>Streptomyces</taxon>
    </lineage>
</organism>
<dbReference type="CDD" id="cd07043">
    <property type="entry name" value="STAS_anti-anti-sigma_factors"/>
    <property type="match status" value="1"/>
</dbReference>
<feature type="domain" description="STAS" evidence="3">
    <location>
        <begin position="19"/>
        <end position="103"/>
    </location>
</feature>
<dbReference type="PROSITE" id="PS50801">
    <property type="entry name" value="STAS"/>
    <property type="match status" value="1"/>
</dbReference>
<comment type="caution">
    <text evidence="4">The sequence shown here is derived from an EMBL/GenBank/DDBJ whole genome shotgun (WGS) entry which is preliminary data.</text>
</comment>
<evidence type="ECO:0000313" key="5">
    <source>
        <dbReference type="Proteomes" id="UP001614394"/>
    </source>
</evidence>